<proteinExistence type="predicted"/>
<dbReference type="InterPro" id="IPR022385">
    <property type="entry name" value="Rhs_assc_core"/>
</dbReference>
<gene>
    <name evidence="1" type="ORF">GCM10022407_26880</name>
</gene>
<evidence type="ECO:0008006" key="3">
    <source>
        <dbReference type="Google" id="ProtNLM"/>
    </source>
</evidence>
<dbReference type="Gene3D" id="2.180.10.10">
    <property type="entry name" value="RHS repeat-associated core"/>
    <property type="match status" value="2"/>
</dbReference>
<name>A0ABP7QCU3_9BACT</name>
<dbReference type="Proteomes" id="UP001501556">
    <property type="component" value="Unassembled WGS sequence"/>
</dbReference>
<reference evidence="2" key="1">
    <citation type="journal article" date="2019" name="Int. J. Syst. Evol. Microbiol.">
        <title>The Global Catalogue of Microorganisms (GCM) 10K type strain sequencing project: providing services to taxonomists for standard genome sequencing and annotation.</title>
        <authorList>
            <consortium name="The Broad Institute Genomics Platform"/>
            <consortium name="The Broad Institute Genome Sequencing Center for Infectious Disease"/>
            <person name="Wu L."/>
            <person name="Ma J."/>
        </authorList>
    </citation>
    <scope>NUCLEOTIDE SEQUENCE [LARGE SCALE GENOMIC DNA]</scope>
    <source>
        <strain evidence="2">JCM 17217</strain>
    </source>
</reference>
<organism evidence="1 2">
    <name type="scientific">Hymenobacter antarcticus</name>
    <dbReference type="NCBI Taxonomy" id="486270"/>
    <lineage>
        <taxon>Bacteria</taxon>
        <taxon>Pseudomonadati</taxon>
        <taxon>Bacteroidota</taxon>
        <taxon>Cytophagia</taxon>
        <taxon>Cytophagales</taxon>
        <taxon>Hymenobacteraceae</taxon>
        <taxon>Hymenobacter</taxon>
    </lineage>
</organism>
<dbReference type="PANTHER" id="PTHR32305">
    <property type="match status" value="1"/>
</dbReference>
<dbReference type="RefSeq" id="WP_345125206.1">
    <property type="nucleotide sequence ID" value="NZ_BAABDI010000018.1"/>
</dbReference>
<sequence length="790" mass="85471">MQRAYGYAYDPLNRLLQGDFVARAGGAPSTTGAWTAELDNYRMAFVSYDDNGNITTLRRRGLLANATHATAKQFGPVDQLTYAYAGNRLQAVDDAVRTNQLPRPLNYNGAPASLAGDFQEGGTHLNQEYLYDANGNLTQDRNKGITGIAYNHLNLPRLIHFGIGADSLVFRYTAGGQKVAKLVYQTGKPTQRTDYLGPFQYEGDSLRFFPHAEGRVLRFVSYDGARQPTTRYEREFTFKDHLGNLRLAYRLGQVRTYRAGLEPADAPRETQQFDSLSVSAPIAFATARAHTSGYVARLTAGGAAPQPLGPLTQFAVQKGDTVRATAFGLYPQATSNQSFAFSLAGFIASLLQPAPAGTPPGRDGARRGGLPLLQVGLSSATLLALNQLPGGVPKGYLRVLSFNEDSVLVDQRTVQLSAAALNNYEPLQTGPLVVQQNGYVTAYVGNESNADVFFDDVSIEHRQGLQVQENQYDPFGLDLAGVSGAAPGLRLKNFYQFNGKENQSDLGLNWNDHGWRNYDPALGRWHVVDWLAEKATNLTPYRFGFNNPVRFFDPLGLWETTEGGYTTNDRKDIERFTTYLQAENAIGGKPTIDQTNGFVEEEMGGGTGRLSNGSVLAGGFGMVSYRSGYKHGEWMADGKSLFKSWKGIQNELTPAAKEGEALNNWSAGLNAAGMSVDVHEGLWKSAANAGGLASQTEQALRLVKWAGYVGKGLGGLSATISGTKYLRKRTVGNFLIFAVDMALIGAGPIGGIASGLLEASGAKDAVGAALDERLEYDSFMSQISQNKAKP</sequence>
<dbReference type="InterPro" id="IPR050708">
    <property type="entry name" value="T6SS_VgrG/RHS"/>
</dbReference>
<evidence type="ECO:0000313" key="1">
    <source>
        <dbReference type="EMBL" id="GAA3980243.1"/>
    </source>
</evidence>
<dbReference type="PANTHER" id="PTHR32305:SF15">
    <property type="entry name" value="PROTEIN RHSA-RELATED"/>
    <property type="match status" value="1"/>
</dbReference>
<evidence type="ECO:0000313" key="2">
    <source>
        <dbReference type="Proteomes" id="UP001501556"/>
    </source>
</evidence>
<comment type="caution">
    <text evidence="1">The sequence shown here is derived from an EMBL/GenBank/DDBJ whole genome shotgun (WGS) entry which is preliminary data.</text>
</comment>
<dbReference type="EMBL" id="BAABDI010000018">
    <property type="protein sequence ID" value="GAA3980243.1"/>
    <property type="molecule type" value="Genomic_DNA"/>
</dbReference>
<keyword evidence="2" id="KW-1185">Reference proteome</keyword>
<protein>
    <recommendedName>
        <fullName evidence="3">RHS repeat-associated core domain-containing protein</fullName>
    </recommendedName>
</protein>
<accession>A0ABP7QCU3</accession>
<dbReference type="NCBIfam" id="TIGR03696">
    <property type="entry name" value="Rhs_assc_core"/>
    <property type="match status" value="1"/>
</dbReference>